<dbReference type="Gene3D" id="3.10.20.30">
    <property type="match status" value="1"/>
</dbReference>
<dbReference type="PROSITE" id="PS51880">
    <property type="entry name" value="TGS"/>
    <property type="match status" value="1"/>
</dbReference>
<evidence type="ECO:0000256" key="7">
    <source>
        <dbReference type="ARBA" id="ARBA00033308"/>
    </source>
</evidence>
<dbReference type="SMART" id="SM00471">
    <property type="entry name" value="HDc"/>
    <property type="match status" value="1"/>
</dbReference>
<dbReference type="Pfam" id="PF13328">
    <property type="entry name" value="HD_4"/>
    <property type="match status" value="1"/>
</dbReference>
<comment type="catalytic activity">
    <reaction evidence="8">
        <text>GTP + ATP = guanosine 3'-diphosphate 5'-triphosphate + AMP</text>
        <dbReference type="Rhea" id="RHEA:22088"/>
        <dbReference type="ChEBI" id="CHEBI:30616"/>
        <dbReference type="ChEBI" id="CHEBI:37565"/>
        <dbReference type="ChEBI" id="CHEBI:142410"/>
        <dbReference type="ChEBI" id="CHEBI:456215"/>
        <dbReference type="EC" id="2.7.6.5"/>
    </reaction>
</comment>
<evidence type="ECO:0000313" key="14">
    <source>
        <dbReference type="Proteomes" id="UP001597218"/>
    </source>
</evidence>
<evidence type="ECO:0000259" key="12">
    <source>
        <dbReference type="PROSITE" id="PS51880"/>
    </source>
</evidence>
<dbReference type="PROSITE" id="PS51671">
    <property type="entry name" value="ACT"/>
    <property type="match status" value="1"/>
</dbReference>
<feature type="domain" description="TGS" evidence="12">
    <location>
        <begin position="393"/>
        <end position="454"/>
    </location>
</feature>
<dbReference type="CDD" id="cd00077">
    <property type="entry name" value="HDc"/>
    <property type="match status" value="1"/>
</dbReference>
<dbReference type="InterPro" id="IPR045600">
    <property type="entry name" value="RelA/SpoT_AH_RIS"/>
</dbReference>
<dbReference type="CDD" id="cd01668">
    <property type="entry name" value="TGS_RSH"/>
    <property type="match status" value="1"/>
</dbReference>
<dbReference type="Pfam" id="PF19296">
    <property type="entry name" value="RelA_AH_RIS"/>
    <property type="match status" value="1"/>
</dbReference>
<keyword evidence="4" id="KW-0342">GTP-binding</keyword>
<evidence type="ECO:0000256" key="1">
    <source>
        <dbReference type="ARBA" id="ARBA00004976"/>
    </source>
</evidence>
<dbReference type="InterPro" id="IPR004095">
    <property type="entry name" value="TGS"/>
</dbReference>
<dbReference type="PANTHER" id="PTHR21262">
    <property type="entry name" value="GUANOSINE-3',5'-BIS DIPHOSPHATE 3'-PYROPHOSPHOHYDROLASE"/>
    <property type="match status" value="1"/>
</dbReference>
<evidence type="ECO:0000256" key="5">
    <source>
        <dbReference type="ARBA" id="ARBA00029754"/>
    </source>
</evidence>
<dbReference type="InterPro" id="IPR006674">
    <property type="entry name" value="HD_domain"/>
</dbReference>
<reference evidence="14" key="1">
    <citation type="journal article" date="2019" name="Int. J. Syst. Evol. Microbiol.">
        <title>The Global Catalogue of Microorganisms (GCM) 10K type strain sequencing project: providing services to taxonomists for standard genome sequencing and annotation.</title>
        <authorList>
            <consortium name="The Broad Institute Genomics Platform"/>
            <consortium name="The Broad Institute Genome Sequencing Center for Infectious Disease"/>
            <person name="Wu L."/>
            <person name="Ma J."/>
        </authorList>
    </citation>
    <scope>NUCLEOTIDE SEQUENCE [LARGE SCALE GENOMIC DNA]</scope>
    <source>
        <strain evidence="14">CGMCC 4.7177</strain>
    </source>
</reference>
<proteinExistence type="inferred from homology"/>
<sequence length="732" mass="83433">MAKNRGMTEEDIFALVASYMNEEHVQIVKKAYEAAKIAHEGQFRSSGEAYILHPVQVAGILAELQMDPSTVAAGFLHDVVEDTKVGREDIIRDFGEEVAMLVDGVTKLDKLKYKSKEEKQAENHRKMFVAMAQDIRVILIKLADRLHNMRTLKHVSEEKQRRVASETLEIFAPLAHRLGISAIKWELEDIALRYLNPQQYYRIVNMMKRKRVEREKYLADLMTQIKSELEHMEIEADMSGRPKHLYSIYRKMMVQGKEFNEIYDLLAVRIIVPSIKDCYAVLGIIHTLWKPMPGRFKDYIAMPKQNLYQSLHTTVVGPGGDPLEVQIRTTEMHKISEFGVAAHWAYKEGKSLSSNPSDIDSKLTWFREILEFQNESSDAEEFMESLKFDLFSDMVYVFTPNGDVMELPSGSVTIDFAYRVHSEIGNRTIGAKVNGKMVPLDTELFTGDIIEILTSKQSFGPSRDWLKIAVSSQAKNKIRSYFKRQLRDENIHKGQEAIEKEIKALGFVVKEVLTQENIKRVCEKYNFTSEEDMCAAVGFNGITAQQVANRLTEKSRREREKQDTIDKIVSDMQTPPSNKMTESGVIVEGIDNLLIRLSKCCNPVPGDAIVGFITKGRGVSVHRTDCPNIMSDDEANDRIIDVEWANGVEGVRKEFQVDIEITGFDRQGLLNELMMVVAETKTPIVAVSGKADKESIAKMNMTIKITNIEHLHRIIDRIKQVRDIYSVERVIN</sequence>
<dbReference type="InterPro" id="IPR045865">
    <property type="entry name" value="ACT-like_dom_sf"/>
</dbReference>
<keyword evidence="13" id="KW-0808">Transferase</keyword>
<dbReference type="EC" id="2.7.6.5" evidence="2"/>
<comment type="similarity">
    <text evidence="9">Belongs to the relA/spoT family.</text>
</comment>
<dbReference type="Gene3D" id="3.30.460.10">
    <property type="entry name" value="Beta Polymerase, domain 2"/>
    <property type="match status" value="1"/>
</dbReference>
<evidence type="ECO:0000256" key="9">
    <source>
        <dbReference type="RuleBase" id="RU003847"/>
    </source>
</evidence>
<evidence type="ECO:0000259" key="11">
    <source>
        <dbReference type="PROSITE" id="PS51831"/>
    </source>
</evidence>
<dbReference type="CDD" id="cd05399">
    <property type="entry name" value="NT_Rel-Spo_like"/>
    <property type="match status" value="1"/>
</dbReference>
<dbReference type="InterPro" id="IPR007685">
    <property type="entry name" value="RelA_SpoT"/>
</dbReference>
<dbReference type="SUPFAM" id="SSF109604">
    <property type="entry name" value="HD-domain/PDEase-like"/>
    <property type="match status" value="1"/>
</dbReference>
<keyword evidence="14" id="KW-1185">Reference proteome</keyword>
<dbReference type="PANTHER" id="PTHR21262:SF31">
    <property type="entry name" value="GTP PYROPHOSPHOKINASE"/>
    <property type="match status" value="1"/>
</dbReference>
<dbReference type="InterPro" id="IPR043519">
    <property type="entry name" value="NT_sf"/>
</dbReference>
<dbReference type="InterPro" id="IPR012675">
    <property type="entry name" value="Beta-grasp_dom_sf"/>
</dbReference>
<comment type="function">
    <text evidence="9">In eubacteria ppGpp (guanosine 3'-diphosphate 5'-diphosphate) is a mediator of the stringent response that coordinates a variety of cellular activities in response to changes in nutritional abundance.</text>
</comment>
<evidence type="ECO:0000256" key="6">
    <source>
        <dbReference type="ARBA" id="ARBA00032407"/>
    </source>
</evidence>
<comment type="caution">
    <text evidence="13">The sequence shown here is derived from an EMBL/GenBank/DDBJ whole genome shotgun (WGS) entry which is preliminary data.</text>
</comment>
<dbReference type="EMBL" id="JBHUGI010000006">
    <property type="protein sequence ID" value="MFD1927329.1"/>
    <property type="molecule type" value="Genomic_DNA"/>
</dbReference>
<dbReference type="SUPFAM" id="SSF81271">
    <property type="entry name" value="TGS-like"/>
    <property type="match status" value="1"/>
</dbReference>
<evidence type="ECO:0000256" key="2">
    <source>
        <dbReference type="ARBA" id="ARBA00013251"/>
    </source>
</evidence>
<dbReference type="InterPro" id="IPR012676">
    <property type="entry name" value="TGS-like"/>
</dbReference>
<dbReference type="SMART" id="SM00954">
    <property type="entry name" value="RelA_SpoT"/>
    <property type="match status" value="1"/>
</dbReference>
<dbReference type="PROSITE" id="PS51831">
    <property type="entry name" value="HD"/>
    <property type="match status" value="1"/>
</dbReference>
<name>A0ABW4SG13_9BACL</name>
<dbReference type="Pfam" id="PF13291">
    <property type="entry name" value="ACT_4"/>
    <property type="match status" value="1"/>
</dbReference>
<dbReference type="SUPFAM" id="SSF81301">
    <property type="entry name" value="Nucleotidyltransferase"/>
    <property type="match status" value="1"/>
</dbReference>
<evidence type="ECO:0000313" key="13">
    <source>
        <dbReference type="EMBL" id="MFD1927329.1"/>
    </source>
</evidence>
<evidence type="ECO:0000256" key="4">
    <source>
        <dbReference type="ARBA" id="ARBA00023134"/>
    </source>
</evidence>
<keyword evidence="4" id="KW-0547">Nucleotide-binding</keyword>
<evidence type="ECO:0000256" key="8">
    <source>
        <dbReference type="ARBA" id="ARBA00048244"/>
    </source>
</evidence>
<dbReference type="Gene3D" id="1.10.3210.10">
    <property type="entry name" value="Hypothetical protein af1432"/>
    <property type="match status" value="1"/>
</dbReference>
<organism evidence="13 14">
    <name type="scientific">Sporosarcina siberiensis</name>
    <dbReference type="NCBI Taxonomy" id="1365606"/>
    <lineage>
        <taxon>Bacteria</taxon>
        <taxon>Bacillati</taxon>
        <taxon>Bacillota</taxon>
        <taxon>Bacilli</taxon>
        <taxon>Bacillales</taxon>
        <taxon>Caryophanaceae</taxon>
        <taxon>Sporosarcina</taxon>
    </lineage>
</organism>
<gene>
    <name evidence="13" type="ORF">ACFSFY_04530</name>
</gene>
<dbReference type="Gene3D" id="3.30.70.260">
    <property type="match status" value="1"/>
</dbReference>
<dbReference type="Pfam" id="PF02824">
    <property type="entry name" value="TGS"/>
    <property type="match status" value="1"/>
</dbReference>
<accession>A0ABW4SG13</accession>
<comment type="pathway">
    <text evidence="1">Purine metabolism; ppGpp biosynthesis; ppGpp from GTP: step 1/2.</text>
</comment>
<dbReference type="RefSeq" id="WP_381535976.1">
    <property type="nucleotide sequence ID" value="NZ_JBHUGI010000006.1"/>
</dbReference>
<evidence type="ECO:0000259" key="10">
    <source>
        <dbReference type="PROSITE" id="PS51671"/>
    </source>
</evidence>
<dbReference type="InterPro" id="IPR004811">
    <property type="entry name" value="RelA/Spo_fam"/>
</dbReference>
<dbReference type="CDD" id="cd04876">
    <property type="entry name" value="ACT_RelA-SpoT"/>
    <property type="match status" value="1"/>
</dbReference>
<dbReference type="InterPro" id="IPR003607">
    <property type="entry name" value="HD/PDEase_dom"/>
</dbReference>
<protein>
    <recommendedName>
        <fullName evidence="3">GTP pyrophosphokinase</fullName>
        <ecNumber evidence="2">2.7.6.5</ecNumber>
    </recommendedName>
    <alternativeName>
        <fullName evidence="6">(p)ppGpp synthase</fullName>
    </alternativeName>
    <alternativeName>
        <fullName evidence="5">ATP:GTP 3'-pyrophosphotransferase</fullName>
    </alternativeName>
    <alternativeName>
        <fullName evidence="7">ppGpp synthase I</fullName>
    </alternativeName>
</protein>
<dbReference type="NCBIfam" id="TIGR00691">
    <property type="entry name" value="spoT_relA"/>
    <property type="match status" value="1"/>
</dbReference>
<dbReference type="InterPro" id="IPR002912">
    <property type="entry name" value="ACT_dom"/>
</dbReference>
<dbReference type="GO" id="GO:0008728">
    <property type="term" value="F:GTP diphosphokinase activity"/>
    <property type="evidence" value="ECO:0007669"/>
    <property type="project" value="UniProtKB-EC"/>
</dbReference>
<feature type="domain" description="ACT" evidence="10">
    <location>
        <begin position="658"/>
        <end position="732"/>
    </location>
</feature>
<dbReference type="InterPro" id="IPR033655">
    <property type="entry name" value="TGS_RelA/SpoT"/>
</dbReference>
<dbReference type="SUPFAM" id="SSF55021">
    <property type="entry name" value="ACT-like"/>
    <property type="match status" value="1"/>
</dbReference>
<dbReference type="Pfam" id="PF04607">
    <property type="entry name" value="RelA_SpoT"/>
    <property type="match status" value="1"/>
</dbReference>
<feature type="domain" description="HD" evidence="11">
    <location>
        <begin position="50"/>
        <end position="149"/>
    </location>
</feature>
<dbReference type="Proteomes" id="UP001597218">
    <property type="component" value="Unassembled WGS sequence"/>
</dbReference>
<evidence type="ECO:0000256" key="3">
    <source>
        <dbReference type="ARBA" id="ARBA00019852"/>
    </source>
</evidence>